<evidence type="ECO:0000259" key="1">
    <source>
        <dbReference type="Pfam" id="PF00561"/>
    </source>
</evidence>
<dbReference type="EMBL" id="BAAAVI010000025">
    <property type="protein sequence ID" value="GAA2876947.1"/>
    <property type="molecule type" value="Genomic_DNA"/>
</dbReference>
<dbReference type="Proteomes" id="UP001500831">
    <property type="component" value="Unassembled WGS sequence"/>
</dbReference>
<dbReference type="GO" id="GO:0016787">
    <property type="term" value="F:hydrolase activity"/>
    <property type="evidence" value="ECO:0007669"/>
    <property type="project" value="UniProtKB-KW"/>
</dbReference>
<dbReference type="Gene3D" id="3.40.50.1820">
    <property type="entry name" value="alpha/beta hydrolase"/>
    <property type="match status" value="1"/>
</dbReference>
<name>A0ABP6IEX0_9ACTN</name>
<dbReference type="InterPro" id="IPR050266">
    <property type="entry name" value="AB_hydrolase_sf"/>
</dbReference>
<dbReference type="Pfam" id="PF00561">
    <property type="entry name" value="Abhydrolase_1"/>
    <property type="match status" value="1"/>
</dbReference>
<feature type="domain" description="AB hydrolase-1" evidence="1">
    <location>
        <begin position="58"/>
        <end position="290"/>
    </location>
</feature>
<gene>
    <name evidence="2" type="ORF">GCM10010517_38250</name>
</gene>
<dbReference type="PRINTS" id="PR00111">
    <property type="entry name" value="ABHYDROLASE"/>
</dbReference>
<reference evidence="3" key="1">
    <citation type="journal article" date="2019" name="Int. J. Syst. Evol. Microbiol.">
        <title>The Global Catalogue of Microorganisms (GCM) 10K type strain sequencing project: providing services to taxonomists for standard genome sequencing and annotation.</title>
        <authorList>
            <consortium name="The Broad Institute Genomics Platform"/>
            <consortium name="The Broad Institute Genome Sequencing Center for Infectious Disease"/>
            <person name="Wu L."/>
            <person name="Ma J."/>
        </authorList>
    </citation>
    <scope>NUCLEOTIDE SEQUENCE [LARGE SCALE GENOMIC DNA]</scope>
    <source>
        <strain evidence="3">JCM 6242</strain>
    </source>
</reference>
<evidence type="ECO:0000313" key="3">
    <source>
        <dbReference type="Proteomes" id="UP001500831"/>
    </source>
</evidence>
<dbReference type="SUPFAM" id="SSF53474">
    <property type="entry name" value="alpha/beta-Hydrolases"/>
    <property type="match status" value="1"/>
</dbReference>
<dbReference type="InterPro" id="IPR029058">
    <property type="entry name" value="AB_hydrolase_fold"/>
</dbReference>
<dbReference type="InterPro" id="IPR000073">
    <property type="entry name" value="AB_hydrolase_1"/>
</dbReference>
<keyword evidence="2" id="KW-0378">Hydrolase</keyword>
<sequence>MGRVLGWAAVALLVLAGAGYGAETFAASGDADRHPAPGRLVDVGGHRLHLRCVGSGGPTVILDAGWGEAGATWDDVQTALARRSLRSCSYDRAGYGWSEAGPGPRDAGRAAEELHTLLERSGETGPFVLVGHSYGGHVVRMLADRHPGQVAGLVLVDATEASERVAREIDGLTPVIVGQMRLYQVAARIGLTRLFGEELAVADSPALVTKHAPVVYGPGSMGTAADEASSFPASTELVRAAERPGAWGRTPAVVIGTSGEPSGEYYAGLARMSSRGRYVVAGTDRHYIHLAEPELVIGAIAEVAAADRP</sequence>
<dbReference type="PANTHER" id="PTHR43798">
    <property type="entry name" value="MONOACYLGLYCEROL LIPASE"/>
    <property type="match status" value="1"/>
</dbReference>
<proteinExistence type="predicted"/>
<accession>A0ABP6IEX0</accession>
<protein>
    <submittedName>
        <fullName evidence="2">Alpha/beta hydrolase</fullName>
    </submittedName>
</protein>
<keyword evidence="3" id="KW-1185">Reference proteome</keyword>
<comment type="caution">
    <text evidence="2">The sequence shown here is derived from an EMBL/GenBank/DDBJ whole genome shotgun (WGS) entry which is preliminary data.</text>
</comment>
<evidence type="ECO:0000313" key="2">
    <source>
        <dbReference type="EMBL" id="GAA2876947.1"/>
    </source>
</evidence>
<organism evidence="2 3">
    <name type="scientific">Streptosporangium fragile</name>
    <dbReference type="NCBI Taxonomy" id="46186"/>
    <lineage>
        <taxon>Bacteria</taxon>
        <taxon>Bacillati</taxon>
        <taxon>Actinomycetota</taxon>
        <taxon>Actinomycetes</taxon>
        <taxon>Streptosporangiales</taxon>
        <taxon>Streptosporangiaceae</taxon>
        <taxon>Streptosporangium</taxon>
    </lineage>
</organism>